<dbReference type="PANTHER" id="PTHR39600:SF1">
    <property type="entry name" value="PEPTIDASE INHIBITOR I78 FAMILY PROTEIN"/>
    <property type="match status" value="1"/>
</dbReference>
<evidence type="ECO:0000256" key="2">
    <source>
        <dbReference type="SAM" id="SignalP"/>
    </source>
</evidence>
<keyword evidence="4" id="KW-1185">Reference proteome</keyword>
<protein>
    <recommendedName>
        <fullName evidence="5">Peptidase inhibitor I78 family protein</fullName>
    </recommendedName>
</protein>
<proteinExistence type="predicted"/>
<feature type="signal peptide" evidence="2">
    <location>
        <begin position="1"/>
        <end position="23"/>
    </location>
</feature>
<dbReference type="Proteomes" id="UP001254759">
    <property type="component" value="Unassembled WGS sequence"/>
</dbReference>
<name>A0ABU1RRA0_9GAMM</name>
<dbReference type="Pfam" id="PF11720">
    <property type="entry name" value="Inhibitor_I78"/>
    <property type="match status" value="1"/>
</dbReference>
<evidence type="ECO:0000313" key="4">
    <source>
        <dbReference type="Proteomes" id="UP001254759"/>
    </source>
</evidence>
<dbReference type="RefSeq" id="WP_310091940.1">
    <property type="nucleotide sequence ID" value="NZ_JAVDTT010000002.1"/>
</dbReference>
<dbReference type="PANTHER" id="PTHR39600">
    <property type="entry name" value="PEPTIDASE INHIBITOR I78 FAMILY PROTEIN"/>
    <property type="match status" value="1"/>
</dbReference>
<feature type="compositionally biased region" description="Low complexity" evidence="1">
    <location>
        <begin position="61"/>
        <end position="74"/>
    </location>
</feature>
<keyword evidence="2" id="KW-0732">Signal</keyword>
<comment type="caution">
    <text evidence="3">The sequence shown here is derived from an EMBL/GenBank/DDBJ whole genome shotgun (WGS) entry which is preliminary data.</text>
</comment>
<reference evidence="3 4" key="1">
    <citation type="submission" date="2023-07" db="EMBL/GenBank/DDBJ databases">
        <title>Sorghum-associated microbial communities from plants grown in Nebraska, USA.</title>
        <authorList>
            <person name="Schachtman D."/>
        </authorList>
    </citation>
    <scope>NUCLEOTIDE SEQUENCE [LARGE SCALE GENOMIC DNA]</scope>
    <source>
        <strain evidence="3 4">BE107</strain>
    </source>
</reference>
<feature type="region of interest" description="Disordered" evidence="1">
    <location>
        <begin position="31"/>
        <end position="80"/>
    </location>
</feature>
<dbReference type="EMBL" id="JAVDTT010000002">
    <property type="protein sequence ID" value="MDR6841306.1"/>
    <property type="molecule type" value="Genomic_DNA"/>
</dbReference>
<organism evidence="3 4">
    <name type="scientific">Pseudoxanthomonas sacheonensis</name>
    <dbReference type="NCBI Taxonomy" id="443615"/>
    <lineage>
        <taxon>Bacteria</taxon>
        <taxon>Pseudomonadati</taxon>
        <taxon>Pseudomonadota</taxon>
        <taxon>Gammaproteobacteria</taxon>
        <taxon>Lysobacterales</taxon>
        <taxon>Lysobacteraceae</taxon>
        <taxon>Pseudoxanthomonas</taxon>
    </lineage>
</organism>
<evidence type="ECO:0000313" key="3">
    <source>
        <dbReference type="EMBL" id="MDR6841306.1"/>
    </source>
</evidence>
<gene>
    <name evidence="3" type="ORF">J2W94_001591</name>
</gene>
<feature type="compositionally biased region" description="Polar residues" evidence="1">
    <location>
        <begin position="31"/>
        <end position="41"/>
    </location>
</feature>
<accession>A0ABU1RRA0</accession>
<sequence>MFPSSPHVMLLIALAAALTCSLAACNATSSQEEGAENTQMSEDPAPLPEPVSITPPATELSPSVSSGPAAPADPVHSPFDTSAMRCDAARAQLAIGKAATQEVIDRAIADSTSSAVRVIRPGDAVTDDFNEDRLNLEVDARNTIIRATCG</sequence>
<feature type="chain" id="PRO_5046745832" description="Peptidase inhibitor I78 family protein" evidence="2">
    <location>
        <begin position="24"/>
        <end position="150"/>
    </location>
</feature>
<evidence type="ECO:0008006" key="5">
    <source>
        <dbReference type="Google" id="ProtNLM"/>
    </source>
</evidence>
<dbReference type="InterPro" id="IPR021719">
    <property type="entry name" value="Prot_inh_I78"/>
</dbReference>
<evidence type="ECO:0000256" key="1">
    <source>
        <dbReference type="SAM" id="MobiDB-lite"/>
    </source>
</evidence>
<dbReference type="Gene3D" id="3.30.10.10">
    <property type="entry name" value="Trypsin Inhibitor V, subunit A"/>
    <property type="match status" value="1"/>
</dbReference>